<evidence type="ECO:0000313" key="3">
    <source>
        <dbReference type="Proteomes" id="UP000503447"/>
    </source>
</evidence>
<proteinExistence type="predicted"/>
<reference evidence="3" key="1">
    <citation type="submission" date="2020-05" db="EMBL/GenBank/DDBJ databases">
        <title>Frigoriglobus tundricola gen. nov., sp. nov., a psychrotolerant cellulolytic planctomycete of the family Gemmataceae with two divergent copies of 16S rRNA gene.</title>
        <authorList>
            <person name="Kulichevskaya I.S."/>
            <person name="Ivanova A.A."/>
            <person name="Naumoff D.G."/>
            <person name="Beletsky A.V."/>
            <person name="Rijpstra W.I.C."/>
            <person name="Sinninghe Damste J.S."/>
            <person name="Mardanov A.V."/>
            <person name="Ravin N.V."/>
            <person name="Dedysh S.N."/>
        </authorList>
    </citation>
    <scope>NUCLEOTIDE SEQUENCE [LARGE SCALE GENOMIC DNA]</scope>
    <source>
        <strain evidence="3">PL17</strain>
    </source>
</reference>
<feature type="signal peptide" evidence="1">
    <location>
        <begin position="1"/>
        <end position="26"/>
    </location>
</feature>
<evidence type="ECO:0000256" key="1">
    <source>
        <dbReference type="SAM" id="SignalP"/>
    </source>
</evidence>
<accession>A0A6M5YWP7</accession>
<keyword evidence="1" id="KW-0732">Signal</keyword>
<organism evidence="2 3">
    <name type="scientific">Frigoriglobus tundricola</name>
    <dbReference type="NCBI Taxonomy" id="2774151"/>
    <lineage>
        <taxon>Bacteria</taxon>
        <taxon>Pseudomonadati</taxon>
        <taxon>Planctomycetota</taxon>
        <taxon>Planctomycetia</taxon>
        <taxon>Gemmatales</taxon>
        <taxon>Gemmataceae</taxon>
        <taxon>Frigoriglobus</taxon>
    </lineage>
</organism>
<name>A0A6M5YWP7_9BACT</name>
<dbReference type="RefSeq" id="WP_171472738.1">
    <property type="nucleotide sequence ID" value="NZ_CP053452.2"/>
</dbReference>
<dbReference type="AlphaFoldDB" id="A0A6M5YWP7"/>
<dbReference type="Proteomes" id="UP000503447">
    <property type="component" value="Chromosome"/>
</dbReference>
<protein>
    <submittedName>
        <fullName evidence="2">Uncharacterized protein</fullName>
    </submittedName>
</protein>
<keyword evidence="3" id="KW-1185">Reference proteome</keyword>
<gene>
    <name evidence="2" type="ORF">FTUN_4925</name>
</gene>
<sequence>MTKSFHAPRWLVAAAAFCGLASAARATDVKIDNYSNGPVYVAQADNRGPQISHGWVQIRPNESQSFSAPDDVELYLRVQDRNGREITFSNYRTFLNFPAHAARFAVNAEPDDLNVWVLKYGNDLEFSRNIKKGDELPRGWSNRAFFAVGVGSHKLEIKP</sequence>
<evidence type="ECO:0000313" key="2">
    <source>
        <dbReference type="EMBL" id="QJW97352.1"/>
    </source>
</evidence>
<dbReference type="EMBL" id="CP053452">
    <property type="protein sequence ID" value="QJW97352.1"/>
    <property type="molecule type" value="Genomic_DNA"/>
</dbReference>
<dbReference type="KEGG" id="ftj:FTUN_4925"/>
<feature type="chain" id="PRO_5026877153" evidence="1">
    <location>
        <begin position="27"/>
        <end position="159"/>
    </location>
</feature>